<dbReference type="CDD" id="cd07344">
    <property type="entry name" value="M48_yhfN_like"/>
    <property type="match status" value="1"/>
</dbReference>
<dbReference type="Gene3D" id="3.30.2010.10">
    <property type="entry name" value="Metalloproteases ('zincins'), catalytic domain"/>
    <property type="match status" value="1"/>
</dbReference>
<dbReference type="Pfam" id="PF01863">
    <property type="entry name" value="YgjP-like"/>
    <property type="match status" value="1"/>
</dbReference>
<keyword evidence="3" id="KW-1185">Reference proteome</keyword>
<dbReference type="InterPro" id="IPR002725">
    <property type="entry name" value="YgjP-like_metallopeptidase"/>
</dbReference>
<evidence type="ECO:0000313" key="3">
    <source>
        <dbReference type="Proteomes" id="UP001061302"/>
    </source>
</evidence>
<proteinExistence type="predicted"/>
<gene>
    <name evidence="2" type="ORF">N8I74_17910</name>
</gene>
<dbReference type="Proteomes" id="UP001061302">
    <property type="component" value="Chromosome"/>
</dbReference>
<accession>A0ABY6DLC7</accession>
<evidence type="ECO:0000313" key="2">
    <source>
        <dbReference type="EMBL" id="UXY15164.1"/>
    </source>
</evidence>
<name>A0ABY6DLC7_9NEIS</name>
<feature type="domain" description="YgjP-like metallopeptidase" evidence="1">
    <location>
        <begin position="25"/>
        <end position="217"/>
    </location>
</feature>
<dbReference type="EMBL" id="CP106753">
    <property type="protein sequence ID" value="UXY15164.1"/>
    <property type="molecule type" value="Genomic_DNA"/>
</dbReference>
<reference evidence="2" key="1">
    <citation type="submission" date="2022-10" db="EMBL/GenBank/DDBJ databases">
        <title>Chitiniphilus purpureus sp. nov., a novel chitin-degrading bacterium isolated from crawfish pond sediment.</title>
        <authorList>
            <person name="Li K."/>
        </authorList>
    </citation>
    <scope>NUCLEOTIDE SEQUENCE</scope>
    <source>
        <strain evidence="2">CD1</strain>
    </source>
</reference>
<dbReference type="PANTHER" id="PTHR30399:SF1">
    <property type="entry name" value="UTP PYROPHOSPHATASE"/>
    <property type="match status" value="1"/>
</dbReference>
<organism evidence="2 3">
    <name type="scientific">Chitiniphilus purpureus</name>
    <dbReference type="NCBI Taxonomy" id="2981137"/>
    <lineage>
        <taxon>Bacteria</taxon>
        <taxon>Pseudomonadati</taxon>
        <taxon>Pseudomonadota</taxon>
        <taxon>Betaproteobacteria</taxon>
        <taxon>Neisseriales</taxon>
        <taxon>Chitinibacteraceae</taxon>
        <taxon>Chitiniphilus</taxon>
    </lineage>
</organism>
<sequence>MAAGRHCVQLAGRALEYSVVRSQRRSIGLKIDAQGLTVQLPLRVPLTEAEAVIQRKLAWIMRHLDALPPPRGALDDGSQVAWLGQPRLLRLGAARTRLTETELWLQGDTARADEALVRLLQRSARSHFAERTALWAGRMGLAPRRVLLTSARGRWGSCSANGDIRLNWRLMQAPPEVIDYVVIHELAHLAELNHSARFWALVEQACPDWRQLRAWLRLNGGELLRL</sequence>
<dbReference type="RefSeq" id="WP_263124555.1">
    <property type="nucleotide sequence ID" value="NZ_CP106753.1"/>
</dbReference>
<protein>
    <submittedName>
        <fullName evidence="2">M48 family metallopeptidase</fullName>
    </submittedName>
</protein>
<dbReference type="InterPro" id="IPR053136">
    <property type="entry name" value="UTP_pyrophosphatase-like"/>
</dbReference>
<dbReference type="PANTHER" id="PTHR30399">
    <property type="entry name" value="UNCHARACTERIZED PROTEIN YGJP"/>
    <property type="match status" value="1"/>
</dbReference>
<evidence type="ECO:0000259" key="1">
    <source>
        <dbReference type="Pfam" id="PF01863"/>
    </source>
</evidence>